<feature type="compositionally biased region" description="Polar residues" evidence="1">
    <location>
        <begin position="23"/>
        <end position="32"/>
    </location>
</feature>
<organism evidence="2 3">
    <name type="scientific">Lunasporangiospora selenospora</name>
    <dbReference type="NCBI Taxonomy" id="979761"/>
    <lineage>
        <taxon>Eukaryota</taxon>
        <taxon>Fungi</taxon>
        <taxon>Fungi incertae sedis</taxon>
        <taxon>Mucoromycota</taxon>
        <taxon>Mortierellomycotina</taxon>
        <taxon>Mortierellomycetes</taxon>
        <taxon>Mortierellales</taxon>
        <taxon>Mortierellaceae</taxon>
        <taxon>Lunasporangiospora</taxon>
    </lineage>
</organism>
<feature type="region of interest" description="Disordered" evidence="1">
    <location>
        <begin position="22"/>
        <end position="74"/>
    </location>
</feature>
<keyword evidence="3" id="KW-1185">Reference proteome</keyword>
<comment type="caution">
    <text evidence="2">The sequence shown here is derived from an EMBL/GenBank/DDBJ whole genome shotgun (WGS) entry which is preliminary data.</text>
</comment>
<evidence type="ECO:0000313" key="2">
    <source>
        <dbReference type="EMBL" id="KAF9581101.1"/>
    </source>
</evidence>
<evidence type="ECO:0000313" key="3">
    <source>
        <dbReference type="Proteomes" id="UP000780801"/>
    </source>
</evidence>
<reference evidence="2" key="1">
    <citation type="journal article" date="2020" name="Fungal Divers.">
        <title>Resolving the Mortierellaceae phylogeny through synthesis of multi-gene phylogenetics and phylogenomics.</title>
        <authorList>
            <person name="Vandepol N."/>
            <person name="Liber J."/>
            <person name="Desiro A."/>
            <person name="Na H."/>
            <person name="Kennedy M."/>
            <person name="Barry K."/>
            <person name="Grigoriev I.V."/>
            <person name="Miller A.N."/>
            <person name="O'Donnell K."/>
            <person name="Stajich J.E."/>
            <person name="Bonito G."/>
        </authorList>
    </citation>
    <scope>NUCLEOTIDE SEQUENCE</scope>
    <source>
        <strain evidence="2">KOD1015</strain>
    </source>
</reference>
<proteinExistence type="predicted"/>
<protein>
    <submittedName>
        <fullName evidence="2">Uncharacterized protein</fullName>
    </submittedName>
</protein>
<feature type="region of interest" description="Disordered" evidence="1">
    <location>
        <begin position="96"/>
        <end position="121"/>
    </location>
</feature>
<dbReference type="AlphaFoldDB" id="A0A9P6FTU9"/>
<evidence type="ECO:0000256" key="1">
    <source>
        <dbReference type="SAM" id="MobiDB-lite"/>
    </source>
</evidence>
<sequence length="235" mass="27383">MRQEELCPYFVRLQPVFGVSLAANPSTPQQTTRKAKPVLPPIELEEESSDLEEQGTSEASHVSADNTDRANKRRRMLPKVSSIEQRLTMIQDIADRQREDVQGHNNSSKQRADERARQERELFDRLTRETQDSRVRLSKEFAAARTEFNKSLASERAEHNRSLTNERLAIAAERDRDRSRLDEERAGYMEKLNEERIGYMEKLAGYMEIISNLKVELSITKKELDMVYRMQTKHE</sequence>
<feature type="compositionally biased region" description="Basic and acidic residues" evidence="1">
    <location>
        <begin position="110"/>
        <end position="121"/>
    </location>
</feature>
<accession>A0A9P6FTU9</accession>
<feature type="compositionally biased region" description="Polar residues" evidence="1">
    <location>
        <begin position="56"/>
        <end position="65"/>
    </location>
</feature>
<dbReference type="EMBL" id="JAABOA010001670">
    <property type="protein sequence ID" value="KAF9581101.1"/>
    <property type="molecule type" value="Genomic_DNA"/>
</dbReference>
<feature type="compositionally biased region" description="Acidic residues" evidence="1">
    <location>
        <begin position="43"/>
        <end position="55"/>
    </location>
</feature>
<name>A0A9P6FTU9_9FUNG</name>
<gene>
    <name evidence="2" type="ORF">BGW38_002009</name>
</gene>
<dbReference type="Proteomes" id="UP000780801">
    <property type="component" value="Unassembled WGS sequence"/>
</dbReference>